<evidence type="ECO:0000256" key="1">
    <source>
        <dbReference type="SAM" id="MobiDB-lite"/>
    </source>
</evidence>
<feature type="transmembrane region" description="Helical" evidence="2">
    <location>
        <begin position="253"/>
        <end position="276"/>
    </location>
</feature>
<feature type="transmembrane region" description="Helical" evidence="2">
    <location>
        <begin position="171"/>
        <end position="190"/>
    </location>
</feature>
<dbReference type="Proteomes" id="UP000654370">
    <property type="component" value="Unassembled WGS sequence"/>
</dbReference>
<feature type="compositionally biased region" description="Basic and acidic residues" evidence="1">
    <location>
        <begin position="407"/>
        <end position="418"/>
    </location>
</feature>
<keyword evidence="2" id="KW-0812">Transmembrane</keyword>
<sequence length="459" mass="52723">RAVVEVYIFIFLVYHIWSTDKFHCLHPRKIFGGELKSIVTLMMFIMMPCQAFYDFETTRIKYTVGFTEVAPGYIIGTPYQLWPKNFQDFVPVKSFQTMDYIESVTFSLQTGIFFLLQCFWSYLSSSVAKHSFMGSWEFKFYIGWCLISIALFPVLQWIYRNDELYSEIVPQMAYGIEGLIICALGVRSHFRFRSLINKTHNVTNGKSIVTKLTYFMEMNKLMTMVLFSYGTSFVIMCADGLTAATVINKNKFAIDLLISNVNICTVFLWLLFIMIFHPRKLYAGPVSSHMESSYVVAPPVGISTNKYPSRVANYISYNGEQSEIRAPSVHRPMSPAVVEYPGTVTNDTASLTRNTGHESIAISDPYTNSSLTFTMVSPTTKQYNTNSPGRNDIPMRSMNRRLNSFDERVDSEKGDSRYESFAPSEAPPSMYDEAWIHDRSRGRDDVVNDWLRRSPDRKQ</sequence>
<evidence type="ECO:0000313" key="4">
    <source>
        <dbReference type="Proteomes" id="UP000654370"/>
    </source>
</evidence>
<comment type="caution">
    <text evidence="3">The sequence shown here is derived from an EMBL/GenBank/DDBJ whole genome shotgun (WGS) entry which is preliminary data.</text>
</comment>
<gene>
    <name evidence="3" type="ORF">INT43_000646</name>
</gene>
<feature type="non-terminal residue" evidence="3">
    <location>
        <position position="1"/>
    </location>
</feature>
<dbReference type="AlphaFoldDB" id="A0A8H7UM18"/>
<feature type="transmembrane region" description="Helical" evidence="2">
    <location>
        <begin position="106"/>
        <end position="128"/>
    </location>
</feature>
<feature type="region of interest" description="Disordered" evidence="1">
    <location>
        <begin position="407"/>
        <end position="433"/>
    </location>
</feature>
<protein>
    <submittedName>
        <fullName evidence="3">Uncharacterized protein</fullName>
    </submittedName>
</protein>
<reference evidence="3" key="1">
    <citation type="submission" date="2020-12" db="EMBL/GenBank/DDBJ databases">
        <title>Metabolic potential, ecology and presence of endohyphal bacteria is reflected in genomic diversity of Mucoromycotina.</title>
        <authorList>
            <person name="Muszewska A."/>
            <person name="Okrasinska A."/>
            <person name="Steczkiewicz K."/>
            <person name="Drgas O."/>
            <person name="Orlowska M."/>
            <person name="Perlinska-Lenart U."/>
            <person name="Aleksandrzak-Piekarczyk T."/>
            <person name="Szatraj K."/>
            <person name="Zielenkiewicz U."/>
            <person name="Pilsyk S."/>
            <person name="Malc E."/>
            <person name="Mieczkowski P."/>
            <person name="Kruszewska J.S."/>
            <person name="Biernat P."/>
            <person name="Pawlowska J."/>
        </authorList>
    </citation>
    <scope>NUCLEOTIDE SEQUENCE</scope>
    <source>
        <strain evidence="3">WA0000067209</strain>
    </source>
</reference>
<accession>A0A8H7UM18</accession>
<dbReference type="EMBL" id="JAEPQZ010000002">
    <property type="protein sequence ID" value="KAG2184733.1"/>
    <property type="molecule type" value="Genomic_DNA"/>
</dbReference>
<keyword evidence="2" id="KW-0472">Membrane</keyword>
<evidence type="ECO:0000256" key="2">
    <source>
        <dbReference type="SAM" id="Phobius"/>
    </source>
</evidence>
<organism evidence="3 4">
    <name type="scientific">Mortierella isabellina</name>
    <name type="common">Filamentous fungus</name>
    <name type="synonym">Umbelopsis isabellina</name>
    <dbReference type="NCBI Taxonomy" id="91625"/>
    <lineage>
        <taxon>Eukaryota</taxon>
        <taxon>Fungi</taxon>
        <taxon>Fungi incertae sedis</taxon>
        <taxon>Mucoromycota</taxon>
        <taxon>Mucoromycotina</taxon>
        <taxon>Umbelopsidomycetes</taxon>
        <taxon>Umbelopsidales</taxon>
        <taxon>Umbelopsidaceae</taxon>
        <taxon>Umbelopsis</taxon>
    </lineage>
</organism>
<keyword evidence="2" id="KW-1133">Transmembrane helix</keyword>
<evidence type="ECO:0000313" key="3">
    <source>
        <dbReference type="EMBL" id="KAG2184733.1"/>
    </source>
</evidence>
<feature type="transmembrane region" description="Helical" evidence="2">
    <location>
        <begin position="140"/>
        <end position="159"/>
    </location>
</feature>
<feature type="transmembrane region" description="Helical" evidence="2">
    <location>
        <begin position="221"/>
        <end position="247"/>
    </location>
</feature>
<feature type="transmembrane region" description="Helical" evidence="2">
    <location>
        <begin position="6"/>
        <end position="23"/>
    </location>
</feature>
<proteinExistence type="predicted"/>
<keyword evidence="4" id="KW-1185">Reference proteome</keyword>
<name>A0A8H7UM18_MORIS</name>
<dbReference type="OrthoDB" id="2384193at2759"/>